<gene>
    <name evidence="2" type="ORF">CPAG_08251</name>
</gene>
<dbReference type="OrthoDB" id="303107at2759"/>
<organism evidence="2 3">
    <name type="scientific">Coccidioides posadasii RMSCC 3488</name>
    <dbReference type="NCBI Taxonomy" id="454284"/>
    <lineage>
        <taxon>Eukaryota</taxon>
        <taxon>Fungi</taxon>
        <taxon>Dikarya</taxon>
        <taxon>Ascomycota</taxon>
        <taxon>Pezizomycotina</taxon>
        <taxon>Eurotiomycetes</taxon>
        <taxon>Eurotiomycetidae</taxon>
        <taxon>Onygenales</taxon>
        <taxon>Onygenaceae</taxon>
        <taxon>Coccidioides</taxon>
    </lineage>
</organism>
<feature type="region of interest" description="Disordered" evidence="1">
    <location>
        <begin position="144"/>
        <end position="194"/>
    </location>
</feature>
<accession>A0A0J6FFL9</accession>
<reference evidence="2 3" key="1">
    <citation type="submission" date="2007-06" db="EMBL/GenBank/DDBJ databases">
        <title>The Genome Sequence of Coccidioides posadasii RMSCC_3488.</title>
        <authorList>
            <consortium name="Coccidioides Genome Resources Consortium"/>
            <consortium name="The Broad Institute Genome Sequencing Platform"/>
            <person name="Henn M.R."/>
            <person name="Sykes S."/>
            <person name="Young S."/>
            <person name="Jaffe D."/>
            <person name="Berlin A."/>
            <person name="Alvarez P."/>
            <person name="Butler J."/>
            <person name="Gnerre S."/>
            <person name="Grabherr M."/>
            <person name="Mauceli E."/>
            <person name="Brockman W."/>
            <person name="Kodira C."/>
            <person name="Alvarado L."/>
            <person name="Zeng Q."/>
            <person name="Crawford M."/>
            <person name="Antoine C."/>
            <person name="Devon K."/>
            <person name="Galgiani J."/>
            <person name="Orsborn K."/>
            <person name="Lewis M.L."/>
            <person name="Nusbaum C."/>
            <person name="Galagan J."/>
            <person name="Birren B."/>
        </authorList>
    </citation>
    <scope>NUCLEOTIDE SEQUENCE [LARGE SCALE GENOMIC DNA]</scope>
    <source>
        <strain evidence="2 3">RMSCC 3488</strain>
    </source>
</reference>
<sequence>MGRKKNSARKNKEPQWDEIDKHHLIGCLDHLLYDREITDSRAIREEIKSCLQRSRGKNFAIGRISEKLQEIQNEHAHGIRRGTLLTRGSKVLKDIDHEEVKRFAGELKSQHTASILQSDGRRLRNTPKRAELRAHLRPHANIVTRSMSAVRSMSETPTPNKVKRKRSTKTEKSERPYAETQLALGEKAPPEKATQLPITRGRSAYQVLGSRLHRELSVPDSQEAYSTTENGRSPQSRNVDSRRELEHEYKMELMRLQKDLNTMQVQLEDAKKLRDAALGNLATTREKHDEAVQKIKALKCTIAEIDPKRGNIANKIVYQEERILALERALQQTRISASFAGLRARSDYSPRASTVEELMQEIEGEMRQILFAFDACAKMHLINLKDRGESRTLLARSLDVDCSQMGSPGKLPVDLQYLGLRTIVHAITAAALCDWVFGHDFEHPPLLLDMYRRHLLLMGTQSSVQNLDLAAHKSLFESKEYQEVIIPLRAEHLADRLATALSPFSNGESGDWELDNHKKKDLMDCLTDIFELALKLKVHLLPSGKQYFCLLYPPGSKFDPKAMVPESRHGDRNIPYPDELSEIEICVLPAICARRKDDGGFISYQFTVQNSMRLEADVSVLQKAVVVVRYDRHNCFW</sequence>
<dbReference type="Proteomes" id="UP000054567">
    <property type="component" value="Unassembled WGS sequence"/>
</dbReference>
<dbReference type="EMBL" id="DS268113">
    <property type="protein sequence ID" value="KMM71951.1"/>
    <property type="molecule type" value="Genomic_DNA"/>
</dbReference>
<feature type="compositionally biased region" description="Polar residues" evidence="1">
    <location>
        <begin position="144"/>
        <end position="159"/>
    </location>
</feature>
<proteinExistence type="predicted"/>
<evidence type="ECO:0000313" key="2">
    <source>
        <dbReference type="EMBL" id="KMM71951.1"/>
    </source>
</evidence>
<feature type="compositionally biased region" description="Basic and acidic residues" evidence="1">
    <location>
        <begin position="168"/>
        <end position="177"/>
    </location>
</feature>
<feature type="region of interest" description="Disordered" evidence="1">
    <location>
        <begin position="213"/>
        <end position="242"/>
    </location>
</feature>
<reference evidence="3" key="2">
    <citation type="journal article" date="2009" name="Genome Res.">
        <title>Comparative genomic analyses of the human fungal pathogens Coccidioides and their relatives.</title>
        <authorList>
            <person name="Sharpton T.J."/>
            <person name="Stajich J.E."/>
            <person name="Rounsley S.D."/>
            <person name="Gardner M.J."/>
            <person name="Wortman J.R."/>
            <person name="Jordar V.S."/>
            <person name="Maiti R."/>
            <person name="Kodira C.D."/>
            <person name="Neafsey D.E."/>
            <person name="Zeng Q."/>
            <person name="Hung C.-Y."/>
            <person name="McMahan C."/>
            <person name="Muszewska A."/>
            <person name="Grynberg M."/>
            <person name="Mandel M.A."/>
            <person name="Kellner E.M."/>
            <person name="Barker B.M."/>
            <person name="Galgiani J.N."/>
            <person name="Orbach M.J."/>
            <person name="Kirkland T.N."/>
            <person name="Cole G.T."/>
            <person name="Henn M.R."/>
            <person name="Birren B.W."/>
            <person name="Taylor J.W."/>
        </authorList>
    </citation>
    <scope>NUCLEOTIDE SEQUENCE [LARGE SCALE GENOMIC DNA]</scope>
    <source>
        <strain evidence="3">RMSCC 3488</strain>
    </source>
</reference>
<feature type="compositionally biased region" description="Polar residues" evidence="1">
    <location>
        <begin position="219"/>
        <end position="238"/>
    </location>
</feature>
<name>A0A0J6FFL9_COCPO</name>
<evidence type="ECO:0000313" key="3">
    <source>
        <dbReference type="Proteomes" id="UP000054567"/>
    </source>
</evidence>
<dbReference type="VEuPathDB" id="FungiDB:CPAG_08251"/>
<evidence type="ECO:0000256" key="1">
    <source>
        <dbReference type="SAM" id="MobiDB-lite"/>
    </source>
</evidence>
<dbReference type="AlphaFoldDB" id="A0A0J6FFL9"/>
<reference evidence="3" key="3">
    <citation type="journal article" date="2010" name="Genome Res.">
        <title>Population genomic sequencing of Coccidioides fungi reveals recent hybridization and transposon control.</title>
        <authorList>
            <person name="Neafsey D.E."/>
            <person name="Barker B.M."/>
            <person name="Sharpton T.J."/>
            <person name="Stajich J.E."/>
            <person name="Park D.J."/>
            <person name="Whiston E."/>
            <person name="Hung C.-Y."/>
            <person name="McMahan C."/>
            <person name="White J."/>
            <person name="Sykes S."/>
            <person name="Heiman D."/>
            <person name="Young S."/>
            <person name="Zeng Q."/>
            <person name="Abouelleil A."/>
            <person name="Aftuck L."/>
            <person name="Bessette D."/>
            <person name="Brown A."/>
            <person name="FitzGerald M."/>
            <person name="Lui A."/>
            <person name="Macdonald J.P."/>
            <person name="Priest M."/>
            <person name="Orbach M.J."/>
            <person name="Galgiani J.N."/>
            <person name="Kirkland T.N."/>
            <person name="Cole G.T."/>
            <person name="Birren B.W."/>
            <person name="Henn M.R."/>
            <person name="Taylor J.W."/>
            <person name="Rounsley S.D."/>
        </authorList>
    </citation>
    <scope>NUCLEOTIDE SEQUENCE [LARGE SCALE GENOMIC DNA]</scope>
    <source>
        <strain evidence="3">RMSCC 3488</strain>
    </source>
</reference>
<protein>
    <submittedName>
        <fullName evidence="2">Uncharacterized protein</fullName>
    </submittedName>
</protein>